<name>A0A4V6NMQ9_9BACT</name>
<dbReference type="Proteomes" id="UP000295221">
    <property type="component" value="Unassembled WGS sequence"/>
</dbReference>
<protein>
    <submittedName>
        <fullName evidence="1">Type IX secretion system PorP/SprF family membrane protein</fullName>
    </submittedName>
</protein>
<evidence type="ECO:0000313" key="1">
    <source>
        <dbReference type="EMBL" id="TCO08818.1"/>
    </source>
</evidence>
<dbReference type="EMBL" id="SLWK01000004">
    <property type="protein sequence ID" value="TCO08818.1"/>
    <property type="molecule type" value="Genomic_DNA"/>
</dbReference>
<dbReference type="InterPro" id="IPR019861">
    <property type="entry name" value="PorP/SprF_Bacteroidetes"/>
</dbReference>
<comment type="caution">
    <text evidence="1">The sequence shown here is derived from an EMBL/GenBank/DDBJ whole genome shotgun (WGS) entry which is preliminary data.</text>
</comment>
<dbReference type="NCBIfam" id="TIGR03519">
    <property type="entry name" value="T9SS_PorP_fam"/>
    <property type="match status" value="1"/>
</dbReference>
<organism evidence="1 2">
    <name type="scientific">Natronoflexus pectinivorans</name>
    <dbReference type="NCBI Taxonomy" id="682526"/>
    <lineage>
        <taxon>Bacteria</taxon>
        <taxon>Pseudomonadati</taxon>
        <taxon>Bacteroidota</taxon>
        <taxon>Bacteroidia</taxon>
        <taxon>Marinilabiliales</taxon>
        <taxon>Marinilabiliaceae</taxon>
        <taxon>Natronoflexus</taxon>
    </lineage>
</organism>
<dbReference type="AlphaFoldDB" id="A0A4V6NMQ9"/>
<gene>
    <name evidence="1" type="ORF">EV194_104129</name>
</gene>
<proteinExistence type="predicted"/>
<evidence type="ECO:0000313" key="2">
    <source>
        <dbReference type="Proteomes" id="UP000295221"/>
    </source>
</evidence>
<keyword evidence="2" id="KW-1185">Reference proteome</keyword>
<accession>A0A4V6NMQ9</accession>
<dbReference type="OrthoDB" id="1186563at2"/>
<dbReference type="RefSeq" id="WP_132433402.1">
    <property type="nucleotide sequence ID" value="NZ_SLWK01000004.1"/>
</dbReference>
<reference evidence="1 2" key="1">
    <citation type="submission" date="2019-03" db="EMBL/GenBank/DDBJ databases">
        <title>Genomic Encyclopedia of Type Strains, Phase IV (KMG-IV): sequencing the most valuable type-strain genomes for metagenomic binning, comparative biology and taxonomic classification.</title>
        <authorList>
            <person name="Goeker M."/>
        </authorList>
    </citation>
    <scope>NUCLEOTIDE SEQUENCE [LARGE SCALE GENOMIC DNA]</scope>
    <source>
        <strain evidence="1 2">DSM 24179</strain>
    </source>
</reference>
<sequence>MTRTTNKIVLIFILTALQPLYSIIFSQSIHFNQAFSSHLTLNPANTGRFDGDWRAVAMYRHQGHEMSSDYNTSYFSFEYPVYINSEKIETGIYYSRDNSSGFTFPADRINLSISNGIHLNINSVLYAGIQLAWVHKQVDWSNTTFPDQYSRDTGGFDPSLPTSAHLENESTTYPDAGIGMLYHRNTELGIFNIGYSLQQINRPQESFYGETFQLPVKHVWHSKADINLSADYFVIPTIVYLKTGKNQISLTGAHFGYNLDEWMNQNNSIIAGIHLRNASMGNARSIIFSGGISWQFWTFMLSYDTSISRQNTARLNSTGLEFGIAFKLPSTQLSNKMIPWERF</sequence>